<evidence type="ECO:0000259" key="4">
    <source>
        <dbReference type="PROSITE" id="PS51987"/>
    </source>
</evidence>
<organism evidence="5 6">
    <name type="scientific">Pseudomonas aeruginosa</name>
    <dbReference type="NCBI Taxonomy" id="287"/>
    <lineage>
        <taxon>Bacteria</taxon>
        <taxon>Pseudomonadati</taxon>
        <taxon>Pseudomonadota</taxon>
        <taxon>Gammaproteobacteria</taxon>
        <taxon>Pseudomonadales</taxon>
        <taxon>Pseudomonadaceae</taxon>
        <taxon>Pseudomonas</taxon>
    </lineage>
</organism>
<evidence type="ECO:0000256" key="3">
    <source>
        <dbReference type="RuleBase" id="RU000384"/>
    </source>
</evidence>
<dbReference type="Gene3D" id="3.30.590.10">
    <property type="entry name" value="Glutamine synthetase/guanido kinase, catalytic domain"/>
    <property type="match status" value="1"/>
</dbReference>
<dbReference type="InterPro" id="IPR014746">
    <property type="entry name" value="Gln_synth/guanido_kin_cat_dom"/>
</dbReference>
<proteinExistence type="inferred from homology"/>
<evidence type="ECO:0000256" key="1">
    <source>
        <dbReference type="ARBA" id="ARBA00009897"/>
    </source>
</evidence>
<dbReference type="SUPFAM" id="SSF55931">
    <property type="entry name" value="Glutamine synthetase/guanido kinase"/>
    <property type="match status" value="1"/>
</dbReference>
<dbReference type="PROSITE" id="PS51987">
    <property type="entry name" value="GS_CATALYTIC"/>
    <property type="match status" value="1"/>
</dbReference>
<dbReference type="GO" id="GO:0006542">
    <property type="term" value="P:glutamine biosynthetic process"/>
    <property type="evidence" value="ECO:0007669"/>
    <property type="project" value="TreeGrafter"/>
</dbReference>
<reference evidence="5 6" key="1">
    <citation type="submission" date="2018-07" db="EMBL/GenBank/DDBJ databases">
        <title>Mechanisms of high-level aminoglycoside resistance among Gram-negative pathogens in Brazil.</title>
        <authorList>
            <person name="Ballaben A.S."/>
            <person name="Darini A.L.C."/>
            <person name="Doi Y."/>
        </authorList>
    </citation>
    <scope>NUCLEOTIDE SEQUENCE [LARGE SCALE GENOMIC DNA]</scope>
    <source>
        <strain evidence="5 6">B2-305</strain>
    </source>
</reference>
<dbReference type="GO" id="GO:0019740">
    <property type="term" value="P:nitrogen utilization"/>
    <property type="evidence" value="ECO:0007669"/>
    <property type="project" value="TreeGrafter"/>
</dbReference>
<evidence type="ECO:0000313" key="5">
    <source>
        <dbReference type="EMBL" id="RCI61005.1"/>
    </source>
</evidence>
<dbReference type="Pfam" id="PF00120">
    <property type="entry name" value="Gln-synt_C"/>
    <property type="match status" value="1"/>
</dbReference>
<name>A0A367LSQ9_PSEAI</name>
<protein>
    <submittedName>
        <fullName evidence="5">Glutamine synthetase</fullName>
        <ecNumber evidence="5">6.3.1.2</ecNumber>
    </submittedName>
</protein>
<dbReference type="GO" id="GO:0004356">
    <property type="term" value="F:glutamine synthetase activity"/>
    <property type="evidence" value="ECO:0007669"/>
    <property type="project" value="UniProtKB-EC"/>
</dbReference>
<dbReference type="InterPro" id="IPR008146">
    <property type="entry name" value="Gln_synth_cat_dom"/>
</dbReference>
<accession>A0A367LSQ9</accession>
<dbReference type="PANTHER" id="PTHR43407:SF2">
    <property type="entry name" value="GLUTAMINE SYNTHETASE"/>
    <property type="match status" value="1"/>
</dbReference>
<keyword evidence="5" id="KW-0436">Ligase</keyword>
<dbReference type="EMBL" id="QORE01004433">
    <property type="protein sequence ID" value="RCI61005.1"/>
    <property type="molecule type" value="Genomic_DNA"/>
</dbReference>
<dbReference type="EC" id="6.3.1.2" evidence="5"/>
<dbReference type="Proteomes" id="UP000253594">
    <property type="component" value="Unassembled WGS sequence"/>
</dbReference>
<evidence type="ECO:0000256" key="2">
    <source>
        <dbReference type="PROSITE-ProRule" id="PRU01331"/>
    </source>
</evidence>
<feature type="non-terminal residue" evidence="5">
    <location>
        <position position="67"/>
    </location>
</feature>
<comment type="similarity">
    <text evidence="1 2 3">Belongs to the glutamine synthetase family.</text>
</comment>
<dbReference type="GO" id="GO:0005737">
    <property type="term" value="C:cytoplasm"/>
    <property type="evidence" value="ECO:0007669"/>
    <property type="project" value="TreeGrafter"/>
</dbReference>
<dbReference type="PANTHER" id="PTHR43407">
    <property type="entry name" value="GLUTAMINE SYNTHETASE"/>
    <property type="match status" value="1"/>
</dbReference>
<dbReference type="AlphaFoldDB" id="A0A367LSQ9"/>
<sequence length="67" mass="7280">LVVEVHHHEVATAGQNEIGVKFNTLVAKADEVQTLKYCVHNVADAYGKTVTFMPKPLYGDNGSGMHV</sequence>
<feature type="non-terminal residue" evidence="5">
    <location>
        <position position="1"/>
    </location>
</feature>
<dbReference type="GO" id="GO:0016020">
    <property type="term" value="C:membrane"/>
    <property type="evidence" value="ECO:0007669"/>
    <property type="project" value="TreeGrafter"/>
</dbReference>
<gene>
    <name evidence="5" type="primary">glnA</name>
    <name evidence="5" type="ORF">DT376_46505</name>
</gene>
<comment type="caution">
    <text evidence="5">The sequence shown here is derived from an EMBL/GenBank/DDBJ whole genome shotgun (WGS) entry which is preliminary data.</text>
</comment>
<feature type="domain" description="GS catalytic" evidence="4">
    <location>
        <begin position="1"/>
        <end position="67"/>
    </location>
</feature>
<evidence type="ECO:0000313" key="6">
    <source>
        <dbReference type="Proteomes" id="UP000253594"/>
    </source>
</evidence>